<evidence type="ECO:0000313" key="1">
    <source>
        <dbReference type="EMBL" id="KAI2381795.1"/>
    </source>
</evidence>
<protein>
    <submittedName>
        <fullName evidence="1">Transcription factor mbp1 (MBF subunit p120)</fullName>
    </submittedName>
</protein>
<reference evidence="1" key="1">
    <citation type="journal article" date="2022" name="bioRxiv">
        <title>Population genetic analysis of Ophidiomyces ophidiicola, the causative agent of snake fungal disease, indicates recent introductions to the USA.</title>
        <authorList>
            <person name="Ladner J.T."/>
            <person name="Palmer J.M."/>
            <person name="Ettinger C.L."/>
            <person name="Stajich J.E."/>
            <person name="Farrell T.M."/>
            <person name="Glorioso B.M."/>
            <person name="Lawson B."/>
            <person name="Price S.J."/>
            <person name="Stengle A.G."/>
            <person name="Grear D.A."/>
            <person name="Lorch J.M."/>
        </authorList>
    </citation>
    <scope>NUCLEOTIDE SEQUENCE</scope>
    <source>
        <strain evidence="1">NWHC 24266-5</strain>
    </source>
</reference>
<proteinExistence type="predicted"/>
<comment type="caution">
    <text evidence="1">The sequence shown here is derived from an EMBL/GenBank/DDBJ whole genome shotgun (WGS) entry which is preliminary data.</text>
</comment>
<name>A0ACB8UNB3_9EURO</name>
<accession>A0ACB8UNB3</accession>
<dbReference type="EMBL" id="JALBCA010000174">
    <property type="protein sequence ID" value="KAI2381795.1"/>
    <property type="molecule type" value="Genomic_DNA"/>
</dbReference>
<sequence>MTGIDSQVYSATYSNVPVYEFKVGSDSVMRRRHDDWINATHILKVAGLDKPSRTRILEREVQKGTHEKIQGGYGKYQGTWVPLSDGRILAERNRVLDQLLPIFDFIPGDRTPPPAPKHTTAASSRPKLHKMGASGRRGGRGGSFAAAHTRTPTTISFNHTQDTHSLVQPSFNDDESIAQASHESSSVLAEEDIAHVSQRSTHHRKRKREGDANALTAVEQQHIMYGDELLDYFMTVGDAPAGRRIQPPSPPPHFQPDRPIDDQGNTALHWGCAMGALDVVKDLIDRGANICGLTSHDETPLVRAVLFTNNYEKRTMPELAEILKDTITFRDWFGATVFNHLAVATKSKGKWRSSRYYCQVLIAKLAEMYSAHEVGLLLASQDSNGDTAALTAAKNGCYRLAETLLQQCPEAGNLPNKHGETANDVMIMLQQQQSSQRDYPHRPSSATQQSVQDADTFHIGSSDTVVQSRPPAANELTASLLQRIGSIMEDANSKLARAYGEVRSCPQNFDGSSHPRDIYEQLEIERGNIRTEKEEMLAKESELEPFEALAARHSTAKQRYESSLQLAQDLSLSQSLRMENGDMGVHQEVPPSDLDTTDSTAPPSEETLRHKISLLRDIAAAELNRGKGAREMVSHRADAGPDARLNVHRRLVSLATGLPEKDLDPMAKDLASNLEFARANQSRPNKPASNAGAQVAPQPLQEADFGDRAEG</sequence>
<organism evidence="1">
    <name type="scientific">Ophidiomyces ophidiicola</name>
    <dbReference type="NCBI Taxonomy" id="1387563"/>
    <lineage>
        <taxon>Eukaryota</taxon>
        <taxon>Fungi</taxon>
        <taxon>Dikarya</taxon>
        <taxon>Ascomycota</taxon>
        <taxon>Pezizomycotina</taxon>
        <taxon>Eurotiomycetes</taxon>
        <taxon>Eurotiomycetidae</taxon>
        <taxon>Onygenales</taxon>
        <taxon>Onygenaceae</taxon>
        <taxon>Ophidiomyces</taxon>
    </lineage>
</organism>
<gene>
    <name evidence="1" type="primary">MBP1</name>
    <name evidence="1" type="ORF">LOY88_006584</name>
</gene>